<feature type="region of interest" description="Disordered" evidence="4">
    <location>
        <begin position="1"/>
        <end position="23"/>
    </location>
</feature>
<feature type="compositionally biased region" description="Low complexity" evidence="4">
    <location>
        <begin position="647"/>
        <end position="659"/>
    </location>
</feature>
<dbReference type="Gene3D" id="2.40.290.10">
    <property type="match status" value="1"/>
</dbReference>
<keyword evidence="2 3" id="KW-0233">DNA recombination</keyword>
<dbReference type="InterPro" id="IPR006164">
    <property type="entry name" value="DNA_bd_Ku70/Ku80"/>
</dbReference>
<gene>
    <name evidence="3" type="primary">ku</name>
    <name evidence="6" type="ORF">IF129_22895</name>
</gene>
<protein>
    <recommendedName>
        <fullName evidence="3">Non-homologous end joining protein Ku</fullName>
    </recommendedName>
</protein>
<comment type="function">
    <text evidence="3">With LigD forms a non-homologous end joining (NHEJ) DNA repair enzyme, which repairs dsDNA breaks with reduced fidelity. Binds linear dsDNA with 5'- and 3'- overhangs but not closed circular dsDNA nor ssDNA. Recruits and stimulates the ligase activity of LigD.</text>
</comment>
<evidence type="ECO:0000256" key="3">
    <source>
        <dbReference type="HAMAP-Rule" id="MF_01875"/>
    </source>
</evidence>
<evidence type="ECO:0000313" key="7">
    <source>
        <dbReference type="Proteomes" id="UP000632289"/>
    </source>
</evidence>
<comment type="similarity">
    <text evidence="3">Belongs to the prokaryotic Ku family.</text>
</comment>
<dbReference type="GO" id="GO:0003690">
    <property type="term" value="F:double-stranded DNA binding"/>
    <property type="evidence" value="ECO:0007669"/>
    <property type="project" value="UniProtKB-UniRule"/>
</dbReference>
<sequence>MVRQFYGGPVTRPGHATPLPGGAVCPRVGEASARRQRAGPRRVQQGCEEVPVRPDTFRQIADPQDERCALASGVDLLPGQRRGDGRGAGGARGVGSGGGLGRVVLAVVDEHLPRAQAAVHAVHRETGELALRLGGEALGVGAHRLGRRGAQRGHEVQPLAAGRLGPGLQPVGGEPLPQPGGHRAALRDGGRSAGVQVEHEPVGLRGSVGVPLRHVQFGDEVGRPHQGGQVVDDDLPARRAAGARHLGHRHPLGRAGRHVLGEERLGADAVGVAQEADRTSGEVGEEDVGAGGVVVKQLALGGAVGVEDLVQVAEGQPSARHVRHRRHNLIIPWEPHQTHKRCGGRQSGRRPARSGDVRSIWKGSISFGLVSIPIQLYGATESHSVSFHQVHTAHGCGGRIRYRKFCELEEIEVPPEEIGKGFKADSGETVLLTDEDLASLPLPTARTIEILSFIPVEEIDPIQLDRAYYMSAETTSAAKPYVLLREALSRSGKVAVAKFALRGRESLGLLRALDDTLVLHSMLWPDEVRSADGLAPSSDVTVRDAELDMAETLMESLGDLDWADLHDDYREAVEELVEAKQEGREPAEAPAEPRGGRVIDLMAALESSVAAAREARGGAAGTVTPLKREEAGEGGAKKQPAKKAPAKKSTAGKTASGKKSAAKEPAKKTTAKKTAKKQPAKKATRKRAS</sequence>
<evidence type="ECO:0000256" key="2">
    <source>
        <dbReference type="ARBA" id="ARBA00023172"/>
    </source>
</evidence>
<dbReference type="NCBIfam" id="TIGR02772">
    <property type="entry name" value="Ku_bact"/>
    <property type="match status" value="1"/>
</dbReference>
<dbReference type="PANTHER" id="PTHR41251">
    <property type="entry name" value="NON-HOMOLOGOUS END JOINING PROTEIN KU"/>
    <property type="match status" value="1"/>
</dbReference>
<keyword evidence="3" id="KW-0227">DNA damage</keyword>
<dbReference type="FunFam" id="2.40.290.10:FF:000004">
    <property type="entry name" value="Non-homologous end joining protein Ku"/>
    <property type="match status" value="1"/>
</dbReference>
<dbReference type="EMBL" id="JACXYU010000016">
    <property type="protein sequence ID" value="MBD3934397.1"/>
    <property type="molecule type" value="Genomic_DNA"/>
</dbReference>
<feature type="domain" description="Ku" evidence="5">
    <location>
        <begin position="410"/>
        <end position="539"/>
    </location>
</feature>
<accession>A0A927IEP9</accession>
<feature type="compositionally biased region" description="Basic residues" evidence="4">
    <location>
        <begin position="669"/>
        <end position="689"/>
    </location>
</feature>
<evidence type="ECO:0000259" key="5">
    <source>
        <dbReference type="SMART" id="SM00559"/>
    </source>
</evidence>
<keyword evidence="1 3" id="KW-0238">DNA-binding</keyword>
<proteinExistence type="inferred from homology"/>
<dbReference type="Pfam" id="PF02735">
    <property type="entry name" value="Ku"/>
    <property type="match status" value="1"/>
</dbReference>
<dbReference type="InterPro" id="IPR016194">
    <property type="entry name" value="SPOC-like_C_dom_sf"/>
</dbReference>
<evidence type="ECO:0000256" key="1">
    <source>
        <dbReference type="ARBA" id="ARBA00023125"/>
    </source>
</evidence>
<evidence type="ECO:0000313" key="6">
    <source>
        <dbReference type="EMBL" id="MBD3934397.1"/>
    </source>
</evidence>
<dbReference type="GO" id="GO:0006310">
    <property type="term" value="P:DNA recombination"/>
    <property type="evidence" value="ECO:0007669"/>
    <property type="project" value="UniProtKB-KW"/>
</dbReference>
<evidence type="ECO:0000256" key="4">
    <source>
        <dbReference type="SAM" id="MobiDB-lite"/>
    </source>
</evidence>
<dbReference type="Proteomes" id="UP000632289">
    <property type="component" value="Unassembled WGS sequence"/>
</dbReference>
<keyword evidence="3" id="KW-0234">DNA repair</keyword>
<dbReference type="PANTHER" id="PTHR41251:SF1">
    <property type="entry name" value="NON-HOMOLOGOUS END JOINING PROTEIN KU"/>
    <property type="match status" value="1"/>
</dbReference>
<keyword evidence="7" id="KW-1185">Reference proteome</keyword>
<dbReference type="AlphaFoldDB" id="A0A927IEP9"/>
<dbReference type="HAMAP" id="MF_01875">
    <property type="entry name" value="Prokaryotic_Ku"/>
    <property type="match status" value="1"/>
</dbReference>
<dbReference type="CDD" id="cd00789">
    <property type="entry name" value="KU_like"/>
    <property type="match status" value="1"/>
</dbReference>
<dbReference type="InterPro" id="IPR009187">
    <property type="entry name" value="Prok_Ku"/>
</dbReference>
<comment type="subunit">
    <text evidence="3">Homodimer. Interacts with LigD.</text>
</comment>
<feature type="region of interest" description="Disordered" evidence="4">
    <location>
        <begin position="614"/>
        <end position="689"/>
    </location>
</feature>
<reference evidence="6" key="1">
    <citation type="submission" date="2020-09" db="EMBL/GenBank/DDBJ databases">
        <title>Secondary metabolite and genome analysis of marine Streptomyces chumphonensis KK1-2T.</title>
        <authorList>
            <person name="Phongsopitanun W."/>
            <person name="Kanchanasin P."/>
            <person name="Pittayakhajonwut P."/>
            <person name="Suwanborirux K."/>
            <person name="Tanasupawat S."/>
        </authorList>
    </citation>
    <scope>NUCLEOTIDE SEQUENCE</scope>
    <source>
        <strain evidence="6">KK1-2</strain>
    </source>
</reference>
<dbReference type="SUPFAM" id="SSF100939">
    <property type="entry name" value="SPOC domain-like"/>
    <property type="match status" value="1"/>
</dbReference>
<dbReference type="GO" id="GO:0006303">
    <property type="term" value="P:double-strand break repair via nonhomologous end joining"/>
    <property type="evidence" value="ECO:0007669"/>
    <property type="project" value="UniProtKB-UniRule"/>
</dbReference>
<organism evidence="6 7">
    <name type="scientific">Streptomyces chumphonensis</name>
    <dbReference type="NCBI Taxonomy" id="1214925"/>
    <lineage>
        <taxon>Bacteria</taxon>
        <taxon>Bacillati</taxon>
        <taxon>Actinomycetota</taxon>
        <taxon>Actinomycetes</taxon>
        <taxon>Kitasatosporales</taxon>
        <taxon>Streptomycetaceae</taxon>
        <taxon>Streptomyces</taxon>
    </lineage>
</organism>
<dbReference type="SMART" id="SM00559">
    <property type="entry name" value="Ku78"/>
    <property type="match status" value="1"/>
</dbReference>
<name>A0A927IEP9_9ACTN</name>
<comment type="caution">
    <text evidence="6">The sequence shown here is derived from an EMBL/GenBank/DDBJ whole genome shotgun (WGS) entry which is preliminary data.</text>
</comment>